<gene>
    <name evidence="2" type="ORF">DF3PB_10043</name>
</gene>
<organism evidence="2">
    <name type="scientific">metagenome</name>
    <dbReference type="NCBI Taxonomy" id="256318"/>
    <lineage>
        <taxon>unclassified sequences</taxon>
        <taxon>metagenomes</taxon>
    </lineage>
</organism>
<dbReference type="EMBL" id="UIDG01000001">
    <property type="protein sequence ID" value="SUS03290.1"/>
    <property type="molecule type" value="Genomic_DNA"/>
</dbReference>
<feature type="region of interest" description="Disordered" evidence="1">
    <location>
        <begin position="45"/>
        <end position="69"/>
    </location>
</feature>
<accession>A0A380T8H4</accession>
<evidence type="ECO:0000256" key="1">
    <source>
        <dbReference type="SAM" id="MobiDB-lite"/>
    </source>
</evidence>
<reference evidence="2" key="1">
    <citation type="submission" date="2018-07" db="EMBL/GenBank/DDBJ databases">
        <authorList>
            <person name="Quirk P.G."/>
            <person name="Krulwich T.A."/>
        </authorList>
    </citation>
    <scope>NUCLEOTIDE SEQUENCE</scope>
</reference>
<evidence type="ECO:0000313" key="2">
    <source>
        <dbReference type="EMBL" id="SUS03290.1"/>
    </source>
</evidence>
<dbReference type="AlphaFoldDB" id="A0A380T8H4"/>
<protein>
    <submittedName>
        <fullName evidence="2">Uncharacterized protein</fullName>
    </submittedName>
</protein>
<proteinExistence type="predicted"/>
<name>A0A380T8H4_9ZZZZ</name>
<sequence length="69" mass="7606">MPAWQPTTAAVAGQNKELLQEYSNLDCARFACAHGPLWTHYSLGKSSHENPNVHATRIRGFDPEGSPRS</sequence>
<feature type="compositionally biased region" description="Basic and acidic residues" evidence="1">
    <location>
        <begin position="59"/>
        <end position="69"/>
    </location>
</feature>